<dbReference type="Gene3D" id="3.30.565.10">
    <property type="entry name" value="Histidine kinase-like ATPase, C-terminal domain"/>
    <property type="match status" value="1"/>
</dbReference>
<dbReference type="STRING" id="570519.SAMN04488116_2097"/>
<dbReference type="OrthoDB" id="9809908at2"/>
<dbReference type="EMBL" id="FQWL01000003">
    <property type="protein sequence ID" value="SHG68727.1"/>
    <property type="molecule type" value="Genomic_DNA"/>
</dbReference>
<proteinExistence type="predicted"/>
<keyword evidence="1" id="KW-1133">Transmembrane helix</keyword>
<evidence type="ECO:0000256" key="1">
    <source>
        <dbReference type="SAM" id="Phobius"/>
    </source>
</evidence>
<name>A0A1M5LUI9_9FLAO</name>
<keyword evidence="4" id="KW-1185">Reference proteome</keyword>
<feature type="domain" description="Signal transduction histidine kinase internal region" evidence="2">
    <location>
        <begin position="162"/>
        <end position="240"/>
    </location>
</feature>
<evidence type="ECO:0000313" key="3">
    <source>
        <dbReference type="EMBL" id="SHG68727.1"/>
    </source>
</evidence>
<dbReference type="InterPro" id="IPR010559">
    <property type="entry name" value="Sig_transdc_His_kin_internal"/>
</dbReference>
<accession>A0A1M5LUI9</accession>
<keyword evidence="1" id="KW-0812">Transmembrane</keyword>
<organism evidence="3 4">
    <name type="scientific">Flagellimonas flava</name>
    <dbReference type="NCBI Taxonomy" id="570519"/>
    <lineage>
        <taxon>Bacteria</taxon>
        <taxon>Pseudomonadati</taxon>
        <taxon>Bacteroidota</taxon>
        <taxon>Flavobacteriia</taxon>
        <taxon>Flavobacteriales</taxon>
        <taxon>Flavobacteriaceae</taxon>
        <taxon>Flagellimonas</taxon>
    </lineage>
</organism>
<keyword evidence="3" id="KW-0808">Transferase</keyword>
<feature type="transmembrane region" description="Helical" evidence="1">
    <location>
        <begin position="42"/>
        <end position="61"/>
    </location>
</feature>
<keyword evidence="1" id="KW-0472">Membrane</keyword>
<dbReference type="InterPro" id="IPR050640">
    <property type="entry name" value="Bact_2-comp_sensor_kinase"/>
</dbReference>
<reference evidence="4" key="1">
    <citation type="submission" date="2016-11" db="EMBL/GenBank/DDBJ databases">
        <authorList>
            <person name="Varghese N."/>
            <person name="Submissions S."/>
        </authorList>
    </citation>
    <scope>NUCLEOTIDE SEQUENCE [LARGE SCALE GENOMIC DNA]</scope>
    <source>
        <strain evidence="4">DSM 22638</strain>
    </source>
</reference>
<dbReference type="PANTHER" id="PTHR34220:SF7">
    <property type="entry name" value="SENSOR HISTIDINE KINASE YPDA"/>
    <property type="match status" value="1"/>
</dbReference>
<gene>
    <name evidence="3" type="ORF">SAMN04488116_2097</name>
</gene>
<keyword evidence="3" id="KW-0418">Kinase</keyword>
<dbReference type="InterPro" id="IPR036890">
    <property type="entry name" value="HATPase_C_sf"/>
</dbReference>
<feature type="transmembrane region" description="Helical" evidence="1">
    <location>
        <begin position="70"/>
        <end position="93"/>
    </location>
</feature>
<dbReference type="Proteomes" id="UP000184532">
    <property type="component" value="Unassembled WGS sequence"/>
</dbReference>
<feature type="transmembrane region" description="Helical" evidence="1">
    <location>
        <begin position="130"/>
        <end position="146"/>
    </location>
</feature>
<dbReference type="GO" id="GO:0000155">
    <property type="term" value="F:phosphorelay sensor kinase activity"/>
    <property type="evidence" value="ECO:0007669"/>
    <property type="project" value="InterPro"/>
</dbReference>
<protein>
    <submittedName>
        <fullName evidence="3">Histidine kinase</fullName>
    </submittedName>
</protein>
<dbReference type="GO" id="GO:0016020">
    <property type="term" value="C:membrane"/>
    <property type="evidence" value="ECO:0007669"/>
    <property type="project" value="InterPro"/>
</dbReference>
<dbReference type="Pfam" id="PF06580">
    <property type="entry name" value="His_kinase"/>
    <property type="match status" value="1"/>
</dbReference>
<evidence type="ECO:0000313" key="4">
    <source>
        <dbReference type="Proteomes" id="UP000184532"/>
    </source>
</evidence>
<dbReference type="SUPFAM" id="SSF55874">
    <property type="entry name" value="ATPase domain of HSP90 chaperone/DNA topoisomerase II/histidine kinase"/>
    <property type="match status" value="1"/>
</dbReference>
<dbReference type="AlphaFoldDB" id="A0A1M5LUI9"/>
<evidence type="ECO:0000259" key="2">
    <source>
        <dbReference type="Pfam" id="PF06580"/>
    </source>
</evidence>
<dbReference type="RefSeq" id="WP_073179242.1">
    <property type="nucleotide sequence ID" value="NZ_FQWL01000003.1"/>
</dbReference>
<sequence>MKPIKSTRESLLHLFFWACVFAFSAASANWYYADLQELFEVYGFRVLLQITVAYTIIGFLVPKVLNKKRVLLFSISVLTLFALIHAVCTLYLVEYLVPTYPSSYESFLRRFDNTSFQGIYFNFNQFFSKSLYYAYPCIILMAILFYREKQQLLMLHEKKREAELNALKNQLNPHFLFNTLNSLYLLALKKSDKTVRVIENLSHILDYMLYRCDKKYVLLKDELLLINKYIELEQIRYGKRVQISFDESITGEEQIAPLLLLTFVENAFKHGVSEAIENAAITIQVENRDNMLFFKLNNTKPGMVQQETERKSLGLSNIKQQLELLYPNKHQLHIVEKSNTYTTELELCL</sequence>
<dbReference type="PANTHER" id="PTHR34220">
    <property type="entry name" value="SENSOR HISTIDINE KINASE YPDA"/>
    <property type="match status" value="1"/>
</dbReference>